<sequence length="241" mass="24464">MTTPDTPDQQPSGTDGSEGQVNLNKDSAASAQTEAVYYADHVSYPAQGYPEGQAPPSGADQAAGPQENYAQPGQDQQGNPQAYAQPGYAPSAYTEPVPPVYGAPPPGYGQPQAGYQAQPGYPAPAPSPYAPNPYASAYGAAYGTPGYGYPPKTSSTNGLAIAALVVGLAGIVTTFCLFFTGLVSGITALVLGLVALKQIRDDPTPDSTSKNMAIGGIVLGALQLLVPIVGLIIMLVSAMAS</sequence>
<accession>G7H3L1</accession>
<dbReference type="EMBL" id="BAEE01000056">
    <property type="protein sequence ID" value="GAB10436.1"/>
    <property type="molecule type" value="Genomic_DNA"/>
</dbReference>
<feature type="domain" description="DUF4190" evidence="3">
    <location>
        <begin position="159"/>
        <end position="229"/>
    </location>
</feature>
<evidence type="ECO:0000313" key="4">
    <source>
        <dbReference type="EMBL" id="GAB10436.1"/>
    </source>
</evidence>
<organism evidence="4 5">
    <name type="scientific">Gordonia araii NBRC 100433</name>
    <dbReference type="NCBI Taxonomy" id="1073574"/>
    <lineage>
        <taxon>Bacteria</taxon>
        <taxon>Bacillati</taxon>
        <taxon>Actinomycetota</taxon>
        <taxon>Actinomycetes</taxon>
        <taxon>Mycobacteriales</taxon>
        <taxon>Gordoniaceae</taxon>
        <taxon>Gordonia</taxon>
    </lineage>
</organism>
<keyword evidence="2" id="KW-0812">Transmembrane</keyword>
<feature type="compositionally biased region" description="Polar residues" evidence="1">
    <location>
        <begin position="1"/>
        <end position="33"/>
    </location>
</feature>
<protein>
    <recommendedName>
        <fullName evidence="3">DUF4190 domain-containing protein</fullName>
    </recommendedName>
</protein>
<dbReference type="Pfam" id="PF13828">
    <property type="entry name" value="DUF4190"/>
    <property type="match status" value="1"/>
</dbReference>
<evidence type="ECO:0000256" key="2">
    <source>
        <dbReference type="SAM" id="Phobius"/>
    </source>
</evidence>
<evidence type="ECO:0000256" key="1">
    <source>
        <dbReference type="SAM" id="MobiDB-lite"/>
    </source>
</evidence>
<reference evidence="4 5" key="1">
    <citation type="submission" date="2011-11" db="EMBL/GenBank/DDBJ databases">
        <title>Whole genome shotgun sequence of Gordonia araii NBRC 100433.</title>
        <authorList>
            <person name="Yoshida Y."/>
            <person name="Hosoyama A."/>
            <person name="Tsuchikane K."/>
            <person name="Katsumata H."/>
            <person name="Yamazaki S."/>
            <person name="Fujita N."/>
        </authorList>
    </citation>
    <scope>NUCLEOTIDE SEQUENCE [LARGE SCALE GENOMIC DNA]</scope>
    <source>
        <strain evidence="4 5">NBRC 100433</strain>
    </source>
</reference>
<gene>
    <name evidence="4" type="ORF">GOARA_056_01840</name>
</gene>
<evidence type="ECO:0000259" key="3">
    <source>
        <dbReference type="Pfam" id="PF13828"/>
    </source>
</evidence>
<dbReference type="Proteomes" id="UP000035088">
    <property type="component" value="Unassembled WGS sequence"/>
</dbReference>
<keyword evidence="2" id="KW-1133">Transmembrane helix</keyword>
<comment type="caution">
    <text evidence="4">The sequence shown here is derived from an EMBL/GenBank/DDBJ whole genome shotgun (WGS) entry which is preliminary data.</text>
</comment>
<proteinExistence type="predicted"/>
<keyword evidence="5" id="KW-1185">Reference proteome</keyword>
<dbReference type="AlphaFoldDB" id="G7H3L1"/>
<evidence type="ECO:0000313" key="5">
    <source>
        <dbReference type="Proteomes" id="UP000035088"/>
    </source>
</evidence>
<feature type="compositionally biased region" description="Low complexity" evidence="1">
    <location>
        <begin position="109"/>
        <end position="120"/>
    </location>
</feature>
<feature type="compositionally biased region" description="Pro residues" evidence="1">
    <location>
        <begin position="96"/>
        <end position="108"/>
    </location>
</feature>
<feature type="transmembrane region" description="Helical" evidence="2">
    <location>
        <begin position="159"/>
        <end position="192"/>
    </location>
</feature>
<feature type="region of interest" description="Disordered" evidence="1">
    <location>
        <begin position="1"/>
        <end position="120"/>
    </location>
</feature>
<feature type="transmembrane region" description="Helical" evidence="2">
    <location>
        <begin position="212"/>
        <end position="236"/>
    </location>
</feature>
<dbReference type="InterPro" id="IPR025241">
    <property type="entry name" value="DUF4190"/>
</dbReference>
<keyword evidence="2" id="KW-0472">Membrane</keyword>
<name>G7H3L1_9ACTN</name>
<feature type="compositionally biased region" description="Polar residues" evidence="1">
    <location>
        <begin position="68"/>
        <end position="82"/>
    </location>
</feature>
<dbReference type="RefSeq" id="WP_007322511.1">
    <property type="nucleotide sequence ID" value="NZ_BAEE01000056.1"/>
</dbReference>
<dbReference type="STRING" id="1073574.GOARA_056_01840"/>